<dbReference type="RefSeq" id="WP_067559586.1">
    <property type="nucleotide sequence ID" value="NZ_CP011391.1"/>
</dbReference>
<evidence type="ECO:0000256" key="2">
    <source>
        <dbReference type="ARBA" id="ARBA00006024"/>
    </source>
</evidence>
<dbReference type="InterPro" id="IPR036163">
    <property type="entry name" value="HMA_dom_sf"/>
</dbReference>
<name>A0A140DYD8_9FIRM</name>
<dbReference type="SUPFAM" id="SSF81653">
    <property type="entry name" value="Calcium ATPase, transduction domain A"/>
    <property type="match status" value="1"/>
</dbReference>
<evidence type="ECO:0000256" key="12">
    <source>
        <dbReference type="ARBA" id="ARBA00022840"/>
    </source>
</evidence>
<dbReference type="PROSITE" id="PS01047">
    <property type="entry name" value="HMA_1"/>
    <property type="match status" value="2"/>
</dbReference>
<evidence type="ECO:0000256" key="17">
    <source>
        <dbReference type="ARBA" id="ARBA00023065"/>
    </source>
</evidence>
<evidence type="ECO:0000256" key="1">
    <source>
        <dbReference type="ARBA" id="ARBA00004651"/>
    </source>
</evidence>
<feature type="domain" description="HMA" evidence="23">
    <location>
        <begin position="1"/>
        <end position="67"/>
    </location>
</feature>
<dbReference type="GO" id="GO:0005507">
    <property type="term" value="F:copper ion binding"/>
    <property type="evidence" value="ECO:0007669"/>
    <property type="project" value="InterPro"/>
</dbReference>
<dbReference type="GO" id="GO:0140581">
    <property type="term" value="F:P-type monovalent copper transporter activity"/>
    <property type="evidence" value="ECO:0007669"/>
    <property type="project" value="UniProtKB-EC"/>
</dbReference>
<evidence type="ECO:0000256" key="21">
    <source>
        <dbReference type="ARBA" id="ARBA00049289"/>
    </source>
</evidence>
<dbReference type="Proteomes" id="UP000069771">
    <property type="component" value="Chromosome"/>
</dbReference>
<keyword evidence="25" id="KW-1185">Reference proteome</keyword>
<evidence type="ECO:0000313" key="25">
    <source>
        <dbReference type="Proteomes" id="UP000069771"/>
    </source>
</evidence>
<dbReference type="InterPro" id="IPR036412">
    <property type="entry name" value="HAD-like_sf"/>
</dbReference>
<evidence type="ECO:0000256" key="19">
    <source>
        <dbReference type="ARBA" id="ARBA00029719"/>
    </source>
</evidence>
<dbReference type="GO" id="GO:0043682">
    <property type="term" value="F:P-type divalent copper transporter activity"/>
    <property type="evidence" value="ECO:0007669"/>
    <property type="project" value="TreeGrafter"/>
</dbReference>
<dbReference type="NCBIfam" id="TIGR00003">
    <property type="entry name" value="copper ion binding protein"/>
    <property type="match status" value="2"/>
</dbReference>
<dbReference type="SFLD" id="SFLDS00003">
    <property type="entry name" value="Haloacid_Dehalogenase"/>
    <property type="match status" value="1"/>
</dbReference>
<dbReference type="InterPro" id="IPR001757">
    <property type="entry name" value="P_typ_ATPase"/>
</dbReference>
<feature type="transmembrane region" description="Helical" evidence="22">
    <location>
        <begin position="178"/>
        <end position="205"/>
    </location>
</feature>
<dbReference type="KEGG" id="fro:AALO17_25310"/>
<dbReference type="Gene3D" id="3.40.1110.10">
    <property type="entry name" value="Calcium-transporting ATPase, cytoplasmic domain N"/>
    <property type="match status" value="1"/>
</dbReference>
<dbReference type="CDD" id="cd00371">
    <property type="entry name" value="HMA"/>
    <property type="match status" value="2"/>
</dbReference>
<keyword evidence="24" id="KW-0378">Hydrolase</keyword>
<comment type="similarity">
    <text evidence="2 22">Belongs to the cation transport ATPase (P-type) (TC 3.A.3) family. Type IB subfamily.</text>
</comment>
<dbReference type="InterPro" id="IPR027256">
    <property type="entry name" value="P-typ_ATPase_IB"/>
</dbReference>
<dbReference type="PANTHER" id="PTHR43520">
    <property type="entry name" value="ATP7, ISOFORM B"/>
    <property type="match status" value="1"/>
</dbReference>
<dbReference type="NCBIfam" id="TIGR01511">
    <property type="entry name" value="ATPase-IB1_Cu"/>
    <property type="match status" value="1"/>
</dbReference>
<dbReference type="PRINTS" id="PR00119">
    <property type="entry name" value="CATATPASE"/>
</dbReference>
<dbReference type="GO" id="GO:0016887">
    <property type="term" value="F:ATP hydrolysis activity"/>
    <property type="evidence" value="ECO:0007669"/>
    <property type="project" value="InterPro"/>
</dbReference>
<dbReference type="Pfam" id="PF00122">
    <property type="entry name" value="E1-E2_ATPase"/>
    <property type="match status" value="1"/>
</dbReference>
<keyword evidence="13" id="KW-0460">Magnesium</keyword>
<dbReference type="GO" id="GO:0055070">
    <property type="term" value="P:copper ion homeostasis"/>
    <property type="evidence" value="ECO:0007669"/>
    <property type="project" value="TreeGrafter"/>
</dbReference>
<comment type="catalytic activity">
    <reaction evidence="21">
        <text>Cu(+)(in) + ATP + H2O = Cu(+)(out) + ADP + phosphate + H(+)</text>
        <dbReference type="Rhea" id="RHEA:25792"/>
        <dbReference type="ChEBI" id="CHEBI:15377"/>
        <dbReference type="ChEBI" id="CHEBI:15378"/>
        <dbReference type="ChEBI" id="CHEBI:30616"/>
        <dbReference type="ChEBI" id="CHEBI:43474"/>
        <dbReference type="ChEBI" id="CHEBI:49552"/>
        <dbReference type="ChEBI" id="CHEBI:456216"/>
        <dbReference type="EC" id="7.2.2.8"/>
    </reaction>
</comment>
<dbReference type="OrthoDB" id="9813266at2"/>
<gene>
    <name evidence="24" type="ORF">AALO17_25310</name>
</gene>
<keyword evidence="9" id="KW-0677">Repeat</keyword>
<dbReference type="SUPFAM" id="SSF55008">
    <property type="entry name" value="HMA, heavy metal-associated domain"/>
    <property type="match status" value="2"/>
</dbReference>
<dbReference type="SFLD" id="SFLDF00027">
    <property type="entry name" value="p-type_atpase"/>
    <property type="match status" value="1"/>
</dbReference>
<evidence type="ECO:0000256" key="10">
    <source>
        <dbReference type="ARBA" id="ARBA00022741"/>
    </source>
</evidence>
<keyword evidence="8 22" id="KW-0479">Metal-binding</keyword>
<dbReference type="EC" id="7.2.2.8" evidence="3"/>
<sequence>MKEQFDVTGMTCAACEANVTKAVARLAGVQDVNVNLISNTMMVEFDPDTTDAKDIMEAVDRIGYGATPKQTQTAEAAGAADGNTGPSIQQEWDARQARLEKEQAGMKREMWWSIALLVPLMAISMGPMVGLPILAGHEWGMVSAILQLTLTTYILFFQRHFFIHGLKALMKRAPNMDSLVAIGAGAAYVYGLWNLCVMGHALSIMDMELAHQMQHSLYFESAATIVTLVSIGKYLEARSKAKTGDALGKLVDLAPKTATLWRDGQEVEVNASDILAGDIVIMKPGQSVPVDGVITQGEGTLDQAAITGESVPVEKTVGDSVMTATINTNGTFRFRATKVGNDTTLAQIIRLVDEAGSTKAPIARLADKVAGVFVPVVIGIALVTLVVWLGAGKDFAFALSAAISVLVISCPCALGLATPVAIMVGTGKAAEYGILVKSAEALETLHEVNTIVLDKTGTITSGKPAVQDIVLMDPDLDADAFLQLAASIESGSEHPLAKAVTALAKEKGLEIRTPSSFAATGGRGIQAVLDKDRWIAGNAAFMGEEHITMSPKAIGAVEQLAGDGQTPLIFARNRRVVGILGVADTIRESSRQAIREFRKKGIQVVMLTGDNERTARAIAKDLDLDDVIADVLPTGKEEVVRQLQDKGRKVAMVGDGINDAPALARANVGIAIGAGTDIAIDSADVVLMKDDLMDVNTAIDLSAAVIRNIKVDLFWAFFYNILGIPVAAGVFYPMFGLLLNPMIGSAAMSLSSVCVVTNALTLRFFKPKAVSAAGGSETASVREPEIKVIEDESKEEQLMTKTMKIEGMSCMHCAGRVESALKAVPGVADAKVNLEKKEAVITLSENVPASKLMGAVEDAGYEPVSLS</sequence>
<keyword evidence="15 22" id="KW-1133">Transmembrane helix</keyword>
<dbReference type="NCBIfam" id="TIGR01525">
    <property type="entry name" value="ATPase-IB_hvy"/>
    <property type="match status" value="1"/>
</dbReference>
<dbReference type="NCBIfam" id="TIGR01494">
    <property type="entry name" value="ATPase_P-type"/>
    <property type="match status" value="1"/>
</dbReference>
<keyword evidence="6 22" id="KW-1003">Cell membrane</keyword>
<dbReference type="InterPro" id="IPR018303">
    <property type="entry name" value="ATPase_P-typ_P_site"/>
</dbReference>
<dbReference type="InterPro" id="IPR023298">
    <property type="entry name" value="ATPase_P-typ_TM_dom_sf"/>
</dbReference>
<comment type="subcellular location">
    <subcellularLocation>
        <location evidence="1">Cell membrane</location>
        <topology evidence="1">Multi-pass membrane protein</topology>
    </subcellularLocation>
</comment>
<dbReference type="InterPro" id="IPR017969">
    <property type="entry name" value="Heavy-metal-associated_CS"/>
</dbReference>
<dbReference type="PROSITE" id="PS00154">
    <property type="entry name" value="ATPASE_E1_E2"/>
    <property type="match status" value="1"/>
</dbReference>
<dbReference type="Gene3D" id="3.40.50.1000">
    <property type="entry name" value="HAD superfamily/HAD-like"/>
    <property type="match status" value="1"/>
</dbReference>
<dbReference type="SUPFAM" id="SSF56784">
    <property type="entry name" value="HAD-like"/>
    <property type="match status" value="1"/>
</dbReference>
<evidence type="ECO:0000256" key="6">
    <source>
        <dbReference type="ARBA" id="ARBA00022475"/>
    </source>
</evidence>
<feature type="transmembrane region" description="Helical" evidence="22">
    <location>
        <begin position="111"/>
        <end position="133"/>
    </location>
</feature>
<feature type="transmembrane region" description="Helical" evidence="22">
    <location>
        <begin position="217"/>
        <end position="235"/>
    </location>
</feature>
<keyword evidence="16" id="KW-0186">Copper</keyword>
<organism evidence="24 25">
    <name type="scientific">Faecalibaculum rodentium</name>
    <dbReference type="NCBI Taxonomy" id="1702221"/>
    <lineage>
        <taxon>Bacteria</taxon>
        <taxon>Bacillati</taxon>
        <taxon>Bacillota</taxon>
        <taxon>Erysipelotrichia</taxon>
        <taxon>Erysipelotrichales</taxon>
        <taxon>Erysipelotrichaceae</taxon>
        <taxon>Faecalibaculum</taxon>
    </lineage>
</organism>
<evidence type="ECO:0000256" key="20">
    <source>
        <dbReference type="ARBA" id="ARBA00033239"/>
    </source>
</evidence>
<keyword evidence="10 22" id="KW-0547">Nucleotide-binding</keyword>
<evidence type="ECO:0000256" key="13">
    <source>
        <dbReference type="ARBA" id="ARBA00022842"/>
    </source>
</evidence>
<keyword evidence="18 22" id="KW-0472">Membrane</keyword>
<dbReference type="Pfam" id="PF00403">
    <property type="entry name" value="HMA"/>
    <property type="match status" value="2"/>
</dbReference>
<feature type="domain" description="HMA" evidence="23">
    <location>
        <begin position="799"/>
        <end position="864"/>
    </location>
</feature>
<reference evidence="24 25" key="1">
    <citation type="journal article" date="2016" name="Gut Pathog.">
        <title>Whole genome sequencing of "Faecalibaculum rodentium" ALO17, isolated from C57BL/6J laboratory mouse feces.</title>
        <authorList>
            <person name="Lim S."/>
            <person name="Chang D.H."/>
            <person name="Ahn S."/>
            <person name="Kim B.C."/>
        </authorList>
    </citation>
    <scope>NUCLEOTIDE SEQUENCE [LARGE SCALE GENOMIC DNA]</scope>
    <source>
        <strain evidence="24 25">Alo17</strain>
    </source>
</reference>
<evidence type="ECO:0000256" key="22">
    <source>
        <dbReference type="RuleBase" id="RU362081"/>
    </source>
</evidence>
<evidence type="ECO:0000256" key="11">
    <source>
        <dbReference type="ARBA" id="ARBA00022796"/>
    </source>
</evidence>
<dbReference type="Gene3D" id="3.30.70.100">
    <property type="match status" value="2"/>
</dbReference>
<dbReference type="AlphaFoldDB" id="A0A140DYD8"/>
<dbReference type="GeneID" id="78479034"/>
<keyword evidence="7 22" id="KW-0812">Transmembrane</keyword>
<proteinExistence type="inferred from homology"/>
<dbReference type="PANTHER" id="PTHR43520:SF8">
    <property type="entry name" value="P-TYPE CU(+) TRANSPORTER"/>
    <property type="match status" value="1"/>
</dbReference>
<feature type="transmembrane region" description="Helical" evidence="22">
    <location>
        <begin position="395"/>
        <end position="418"/>
    </location>
</feature>
<keyword evidence="5" id="KW-0813">Transport</keyword>
<evidence type="ECO:0000256" key="7">
    <source>
        <dbReference type="ARBA" id="ARBA00022692"/>
    </source>
</evidence>
<dbReference type="GO" id="GO:0005886">
    <property type="term" value="C:plasma membrane"/>
    <property type="evidence" value="ECO:0007669"/>
    <property type="project" value="UniProtKB-SubCell"/>
</dbReference>
<dbReference type="InterPro" id="IPR023299">
    <property type="entry name" value="ATPase_P-typ_cyto_dom_N"/>
</dbReference>
<dbReference type="Gene3D" id="2.70.150.10">
    <property type="entry name" value="Calcium-transporting ATPase, cytoplasmic transduction domain A"/>
    <property type="match status" value="1"/>
</dbReference>
<dbReference type="CDD" id="cd02094">
    <property type="entry name" value="P-type_ATPase_Cu-like"/>
    <property type="match status" value="1"/>
</dbReference>
<dbReference type="InterPro" id="IPR059000">
    <property type="entry name" value="ATPase_P-type_domA"/>
</dbReference>
<keyword evidence="11" id="KW-0187">Copper transport</keyword>
<evidence type="ECO:0000256" key="14">
    <source>
        <dbReference type="ARBA" id="ARBA00022967"/>
    </source>
</evidence>
<dbReference type="SUPFAM" id="SSF81665">
    <property type="entry name" value="Calcium ATPase, transmembrane domain M"/>
    <property type="match status" value="1"/>
</dbReference>
<evidence type="ECO:0000259" key="23">
    <source>
        <dbReference type="PROSITE" id="PS50846"/>
    </source>
</evidence>
<dbReference type="Pfam" id="PF00702">
    <property type="entry name" value="Hydrolase"/>
    <property type="match status" value="1"/>
</dbReference>
<evidence type="ECO:0000256" key="3">
    <source>
        <dbReference type="ARBA" id="ARBA00012517"/>
    </source>
</evidence>
<dbReference type="PATRIC" id="fig|1702221.3.peg.2461"/>
<dbReference type="InterPro" id="IPR006121">
    <property type="entry name" value="HMA_dom"/>
</dbReference>
<keyword evidence="14" id="KW-1278">Translocase</keyword>
<evidence type="ECO:0000256" key="15">
    <source>
        <dbReference type="ARBA" id="ARBA00022989"/>
    </source>
</evidence>
<evidence type="ECO:0000313" key="24">
    <source>
        <dbReference type="EMBL" id="AMK55665.1"/>
    </source>
</evidence>
<dbReference type="PROSITE" id="PS50846">
    <property type="entry name" value="HMA_2"/>
    <property type="match status" value="2"/>
</dbReference>
<evidence type="ECO:0000256" key="9">
    <source>
        <dbReference type="ARBA" id="ARBA00022737"/>
    </source>
</evidence>
<dbReference type="InterPro" id="IPR044492">
    <property type="entry name" value="P_typ_ATPase_HD_dom"/>
</dbReference>
<dbReference type="InterPro" id="IPR023214">
    <property type="entry name" value="HAD_sf"/>
</dbReference>
<dbReference type="FunFam" id="3.30.70.100:FF:000005">
    <property type="entry name" value="Copper-exporting P-type ATPase A"/>
    <property type="match status" value="1"/>
</dbReference>
<evidence type="ECO:0000256" key="4">
    <source>
        <dbReference type="ARBA" id="ARBA00015102"/>
    </source>
</evidence>
<dbReference type="FunFam" id="2.70.150.10:FF:000020">
    <property type="entry name" value="Copper-exporting P-type ATPase A"/>
    <property type="match status" value="1"/>
</dbReference>
<evidence type="ECO:0000256" key="5">
    <source>
        <dbReference type="ARBA" id="ARBA00022448"/>
    </source>
</evidence>
<dbReference type="GO" id="GO:0005524">
    <property type="term" value="F:ATP binding"/>
    <property type="evidence" value="ECO:0007669"/>
    <property type="project" value="UniProtKB-UniRule"/>
</dbReference>
<dbReference type="PRINTS" id="PR00943">
    <property type="entry name" value="CUATPASE"/>
</dbReference>
<feature type="transmembrane region" description="Helical" evidence="22">
    <location>
        <begin position="139"/>
        <end position="157"/>
    </location>
</feature>
<dbReference type="InterPro" id="IPR008250">
    <property type="entry name" value="ATPase_P-typ_transduc_dom_A_sf"/>
</dbReference>
<dbReference type="InterPro" id="IPR006122">
    <property type="entry name" value="HMA_Cu_ion-bd"/>
</dbReference>
<keyword evidence="12 22" id="KW-0067">ATP-binding</keyword>
<evidence type="ECO:0000256" key="16">
    <source>
        <dbReference type="ARBA" id="ARBA00023008"/>
    </source>
</evidence>
<dbReference type="SFLD" id="SFLDG00002">
    <property type="entry name" value="C1.7:_P-type_atpase_like"/>
    <property type="match status" value="1"/>
</dbReference>
<protein>
    <recommendedName>
        <fullName evidence="4">Copper-exporting P-type ATPase</fullName>
        <ecNumber evidence="3">7.2.2.8</ecNumber>
    </recommendedName>
    <alternativeName>
        <fullName evidence="19">Copper-exporting P-type ATPase A</fullName>
    </alternativeName>
    <alternativeName>
        <fullName evidence="20">Cu(+)-exporting ATPase</fullName>
    </alternativeName>
</protein>
<evidence type="ECO:0000256" key="18">
    <source>
        <dbReference type="ARBA" id="ARBA00023136"/>
    </source>
</evidence>
<accession>A0A140DYD8</accession>
<feature type="transmembrane region" description="Helical" evidence="22">
    <location>
        <begin position="713"/>
        <end position="735"/>
    </location>
</feature>
<dbReference type="STRING" id="1702221.AALO17_25310"/>
<dbReference type="EMBL" id="CP011391">
    <property type="protein sequence ID" value="AMK55665.1"/>
    <property type="molecule type" value="Genomic_DNA"/>
</dbReference>
<feature type="transmembrane region" description="Helical" evidence="22">
    <location>
        <begin position="369"/>
        <end position="389"/>
    </location>
</feature>
<evidence type="ECO:0000256" key="8">
    <source>
        <dbReference type="ARBA" id="ARBA00022723"/>
    </source>
</evidence>
<keyword evidence="17" id="KW-0406">Ion transport</keyword>